<dbReference type="EMBL" id="JADNRY010000001">
    <property type="protein sequence ID" value="KAF9078421.1"/>
    <property type="molecule type" value="Genomic_DNA"/>
</dbReference>
<evidence type="ECO:0000313" key="2">
    <source>
        <dbReference type="EMBL" id="KAF9078421.1"/>
    </source>
</evidence>
<gene>
    <name evidence="2" type="ORF">BDP27DRAFT_10164</name>
</gene>
<comment type="caution">
    <text evidence="2">The sequence shown here is derived from an EMBL/GenBank/DDBJ whole genome shotgun (WGS) entry which is preliminary data.</text>
</comment>
<dbReference type="Proteomes" id="UP000772434">
    <property type="component" value="Unassembled WGS sequence"/>
</dbReference>
<reference evidence="2" key="1">
    <citation type="submission" date="2020-11" db="EMBL/GenBank/DDBJ databases">
        <authorList>
            <consortium name="DOE Joint Genome Institute"/>
            <person name="Ahrendt S."/>
            <person name="Riley R."/>
            <person name="Andreopoulos W."/>
            <person name="Labutti K."/>
            <person name="Pangilinan J."/>
            <person name="Ruiz-Duenas F.J."/>
            <person name="Barrasa J.M."/>
            <person name="Sanchez-Garcia M."/>
            <person name="Camarero S."/>
            <person name="Miyauchi S."/>
            <person name="Serrano A."/>
            <person name="Linde D."/>
            <person name="Babiker R."/>
            <person name="Drula E."/>
            <person name="Ayuso-Fernandez I."/>
            <person name="Pacheco R."/>
            <person name="Padilla G."/>
            <person name="Ferreira P."/>
            <person name="Barriuso J."/>
            <person name="Kellner H."/>
            <person name="Castanera R."/>
            <person name="Alfaro M."/>
            <person name="Ramirez L."/>
            <person name="Pisabarro A.G."/>
            <person name="Kuo A."/>
            <person name="Tritt A."/>
            <person name="Lipzen A."/>
            <person name="He G."/>
            <person name="Yan M."/>
            <person name="Ng V."/>
            <person name="Cullen D."/>
            <person name="Martin F."/>
            <person name="Rosso M.-N."/>
            <person name="Henrissat B."/>
            <person name="Hibbett D."/>
            <person name="Martinez A.T."/>
            <person name="Grigoriev I.V."/>
        </authorList>
    </citation>
    <scope>NUCLEOTIDE SEQUENCE</scope>
    <source>
        <strain evidence="2">AH 40177</strain>
    </source>
</reference>
<evidence type="ECO:0000313" key="3">
    <source>
        <dbReference type="Proteomes" id="UP000772434"/>
    </source>
</evidence>
<dbReference type="AlphaFoldDB" id="A0A9P5UGI5"/>
<keyword evidence="3" id="KW-1185">Reference proteome</keyword>
<evidence type="ECO:0000256" key="1">
    <source>
        <dbReference type="SAM" id="MobiDB-lite"/>
    </source>
</evidence>
<sequence>MAGRLRDVLLSILSVSQLPEVSSLKRTHPSPESGVFTDNGSSWDLTENELTDAGANRPIAGSMRAANWTEKNSQWDLPLNPIVGGLPHIDIGTGFAPDYSATNMPGQPTSWTTGDDYEFSLGQFTTKDSSQFEDDWSHFMTNVDELLDTLTAGQL</sequence>
<organism evidence="2 3">
    <name type="scientific">Rhodocollybia butyracea</name>
    <dbReference type="NCBI Taxonomy" id="206335"/>
    <lineage>
        <taxon>Eukaryota</taxon>
        <taxon>Fungi</taxon>
        <taxon>Dikarya</taxon>
        <taxon>Basidiomycota</taxon>
        <taxon>Agaricomycotina</taxon>
        <taxon>Agaricomycetes</taxon>
        <taxon>Agaricomycetidae</taxon>
        <taxon>Agaricales</taxon>
        <taxon>Marasmiineae</taxon>
        <taxon>Omphalotaceae</taxon>
        <taxon>Rhodocollybia</taxon>
    </lineage>
</organism>
<feature type="region of interest" description="Disordered" evidence="1">
    <location>
        <begin position="21"/>
        <end position="43"/>
    </location>
</feature>
<protein>
    <submittedName>
        <fullName evidence="2">Uncharacterized protein</fullName>
    </submittedName>
</protein>
<accession>A0A9P5UGI5</accession>
<name>A0A9P5UGI5_9AGAR</name>
<proteinExistence type="predicted"/>
<dbReference type="OrthoDB" id="10637225at2759"/>